<evidence type="ECO:0000256" key="2">
    <source>
        <dbReference type="SAM" id="MobiDB-lite"/>
    </source>
</evidence>
<dbReference type="AlphaFoldDB" id="A0A699J997"/>
<feature type="compositionally biased region" description="Polar residues" evidence="2">
    <location>
        <begin position="18"/>
        <end position="28"/>
    </location>
</feature>
<accession>A0A699J997</accession>
<dbReference type="EMBL" id="BKCJ010381932">
    <property type="protein sequence ID" value="GFA18354.1"/>
    <property type="molecule type" value="Genomic_DNA"/>
</dbReference>
<proteinExistence type="predicted"/>
<protein>
    <submittedName>
        <fullName evidence="3">Uncharacterized protein</fullName>
    </submittedName>
</protein>
<evidence type="ECO:0000313" key="3">
    <source>
        <dbReference type="EMBL" id="GFA18354.1"/>
    </source>
</evidence>
<feature type="region of interest" description="Disordered" evidence="2">
    <location>
        <begin position="1"/>
        <end position="28"/>
    </location>
</feature>
<evidence type="ECO:0000256" key="1">
    <source>
        <dbReference type="SAM" id="Coils"/>
    </source>
</evidence>
<sequence>MVLNSPCLTDKKELPIPGQTTTSKELSNSLMASSLPKTTLPTKLTSAKVKTVNDEVRIQALVDGKRVNIKESSFRHTLRLDDAEATSCLTNIEIFKGLAIIGAKTTSWNEFSSTMAPTIICLATNLKFTFSRIEKLEGRVERLEEENKMLKELKSVHSIDDADEPVMEKEKSSKQERKITDIDADVEINLEKAQAEAYNLDLDPQEKVLSMMDVNEEVHVDVEEVLEVVKATKLMTKVVTTARATKVSVPRKRKGVIIQDPEETTTKATMQPKLGEEVTRQLEAELNAHINWNVVIEQVKRNERLNDAVMKYQTLKRKPLTQAQAIRNMIVYLKNMDGFKMYYFKGMTYDEIRHLFEKHYNFNQTFLNEVNEGFKVSKAEVRQEKDVEVEISKRECESLEQEIAKKQKMEEETEELKKHLQIVTDVDDDDDVYTDATSLASKIPIVNYKIHTERNRPYFKIIRADGNHMLFISLSIMLKNFDREDLES</sequence>
<feature type="non-terminal residue" evidence="3">
    <location>
        <position position="488"/>
    </location>
</feature>
<name>A0A699J997_TANCI</name>
<reference evidence="3" key="1">
    <citation type="journal article" date="2019" name="Sci. Rep.">
        <title>Draft genome of Tanacetum cinerariifolium, the natural source of mosquito coil.</title>
        <authorList>
            <person name="Yamashiro T."/>
            <person name="Shiraishi A."/>
            <person name="Satake H."/>
            <person name="Nakayama K."/>
        </authorList>
    </citation>
    <scope>NUCLEOTIDE SEQUENCE</scope>
</reference>
<feature type="coiled-coil region" evidence="1">
    <location>
        <begin position="382"/>
        <end position="426"/>
    </location>
</feature>
<organism evidence="3">
    <name type="scientific">Tanacetum cinerariifolium</name>
    <name type="common">Dalmatian daisy</name>
    <name type="synonym">Chrysanthemum cinerariifolium</name>
    <dbReference type="NCBI Taxonomy" id="118510"/>
    <lineage>
        <taxon>Eukaryota</taxon>
        <taxon>Viridiplantae</taxon>
        <taxon>Streptophyta</taxon>
        <taxon>Embryophyta</taxon>
        <taxon>Tracheophyta</taxon>
        <taxon>Spermatophyta</taxon>
        <taxon>Magnoliopsida</taxon>
        <taxon>eudicotyledons</taxon>
        <taxon>Gunneridae</taxon>
        <taxon>Pentapetalae</taxon>
        <taxon>asterids</taxon>
        <taxon>campanulids</taxon>
        <taxon>Asterales</taxon>
        <taxon>Asteraceae</taxon>
        <taxon>Asteroideae</taxon>
        <taxon>Anthemideae</taxon>
        <taxon>Anthemidinae</taxon>
        <taxon>Tanacetum</taxon>
    </lineage>
</organism>
<gene>
    <name evidence="3" type="ORF">Tci_590326</name>
</gene>
<keyword evidence="1" id="KW-0175">Coiled coil</keyword>
<comment type="caution">
    <text evidence="3">The sequence shown here is derived from an EMBL/GenBank/DDBJ whole genome shotgun (WGS) entry which is preliminary data.</text>
</comment>
<feature type="coiled-coil region" evidence="1">
    <location>
        <begin position="126"/>
        <end position="160"/>
    </location>
</feature>